<evidence type="ECO:0000313" key="2">
    <source>
        <dbReference type="Proteomes" id="UP000509301"/>
    </source>
</evidence>
<accession>A0A6N0NSR8</accession>
<protein>
    <recommendedName>
        <fullName evidence="3">CRISPR type III-B/RAMP module-associated protein Cmr5</fullName>
    </recommendedName>
</protein>
<sequence>MESSENQAKKLAATYARWLRNPEEALFGSKGRGVVLQMYDAVKRAKSKDEIMGILDLSKYEMSKATFNDMTRFINELRSKISQMPDNEAVSFTVEVFRYFQISLATKMEDMKRGLWG</sequence>
<dbReference type="RefSeq" id="WP_174628928.1">
    <property type="nucleotide sequence ID" value="NZ_CP049074.1"/>
</dbReference>
<dbReference type="Proteomes" id="UP000509301">
    <property type="component" value="Chromosome"/>
</dbReference>
<organism evidence="1 2">
    <name type="scientific">Metallosphaera tengchongensis</name>
    <dbReference type="NCBI Taxonomy" id="1532350"/>
    <lineage>
        <taxon>Archaea</taxon>
        <taxon>Thermoproteota</taxon>
        <taxon>Thermoprotei</taxon>
        <taxon>Sulfolobales</taxon>
        <taxon>Sulfolobaceae</taxon>
        <taxon>Metallosphaera</taxon>
    </lineage>
</organism>
<evidence type="ECO:0008006" key="3">
    <source>
        <dbReference type="Google" id="ProtNLM"/>
    </source>
</evidence>
<evidence type="ECO:0000313" key="1">
    <source>
        <dbReference type="EMBL" id="QKQ99234.1"/>
    </source>
</evidence>
<dbReference type="KEGG" id="mten:GWK48_01430"/>
<dbReference type="EMBL" id="CP049074">
    <property type="protein sequence ID" value="QKQ99234.1"/>
    <property type="molecule type" value="Genomic_DNA"/>
</dbReference>
<proteinExistence type="predicted"/>
<gene>
    <name evidence="1" type="ORF">GWK48_01430</name>
</gene>
<reference evidence="1 2" key="1">
    <citation type="submission" date="2020-02" db="EMBL/GenBank/DDBJ databases">
        <title>Comparative genome analysis reveals the metabolism and evolution of the thermophilic archaeal genus Metallosphaera.</title>
        <authorList>
            <person name="Jiang C."/>
        </authorList>
    </citation>
    <scope>NUCLEOTIDE SEQUENCE [LARGE SCALE GENOMIC DNA]</scope>
    <source>
        <strain evidence="1 2">Ric-A</strain>
    </source>
</reference>
<dbReference type="AlphaFoldDB" id="A0A6N0NSR8"/>
<name>A0A6N0NSR8_9CREN</name>
<dbReference type="OrthoDB" id="33020at2157"/>
<dbReference type="GeneID" id="55640566"/>
<keyword evidence="2" id="KW-1185">Reference proteome</keyword>